<dbReference type="Gene3D" id="3.40.50.2000">
    <property type="entry name" value="Glycogen Phosphorylase B"/>
    <property type="match status" value="2"/>
</dbReference>
<dbReference type="PANTHER" id="PTHR48050">
    <property type="entry name" value="STEROL 3-BETA-GLUCOSYLTRANSFERASE"/>
    <property type="match status" value="1"/>
</dbReference>
<dbReference type="InterPro" id="IPR048284">
    <property type="entry name" value="EryCIII-like_N"/>
</dbReference>
<name>A0ABP6HIB5_9ACTN</name>
<dbReference type="Pfam" id="PF21036">
    <property type="entry name" value="EryCIII-like_N"/>
    <property type="match status" value="1"/>
</dbReference>
<protein>
    <submittedName>
        <fullName evidence="6">DUF1205 domain-containing protein</fullName>
    </submittedName>
</protein>
<dbReference type="PANTHER" id="PTHR48050:SF13">
    <property type="entry name" value="STEROL 3-BETA-GLUCOSYLTRANSFERASE UGT80A2"/>
    <property type="match status" value="1"/>
</dbReference>
<evidence type="ECO:0000256" key="2">
    <source>
        <dbReference type="ARBA" id="ARBA00022676"/>
    </source>
</evidence>
<organism evidence="6 7">
    <name type="scientific">Streptomyces rameus</name>
    <dbReference type="NCBI Taxonomy" id="68261"/>
    <lineage>
        <taxon>Bacteria</taxon>
        <taxon>Bacillati</taxon>
        <taxon>Actinomycetota</taxon>
        <taxon>Actinomycetes</taxon>
        <taxon>Kitasatosporales</taxon>
        <taxon>Streptomycetaceae</taxon>
        <taxon>Streptomyces</taxon>
    </lineage>
</organism>
<dbReference type="InterPro" id="IPR050426">
    <property type="entry name" value="Glycosyltransferase_28"/>
</dbReference>
<evidence type="ECO:0000259" key="5">
    <source>
        <dbReference type="Pfam" id="PF21036"/>
    </source>
</evidence>
<dbReference type="InterPro" id="IPR002213">
    <property type="entry name" value="UDP_glucos_trans"/>
</dbReference>
<dbReference type="Pfam" id="PF06722">
    <property type="entry name" value="EryCIII-like_C"/>
    <property type="match status" value="1"/>
</dbReference>
<comment type="similarity">
    <text evidence="1">Belongs to the glycosyltransferase 28 family.</text>
</comment>
<dbReference type="InterPro" id="IPR010610">
    <property type="entry name" value="EryCIII-like_C"/>
</dbReference>
<keyword evidence="2" id="KW-0328">Glycosyltransferase</keyword>
<feature type="domain" description="Erythromycin biosynthesis protein CIII-like C-terminal" evidence="4">
    <location>
        <begin position="250"/>
        <end position="393"/>
    </location>
</feature>
<evidence type="ECO:0000256" key="3">
    <source>
        <dbReference type="ARBA" id="ARBA00022679"/>
    </source>
</evidence>
<evidence type="ECO:0000313" key="6">
    <source>
        <dbReference type="EMBL" id="GAA2774872.1"/>
    </source>
</evidence>
<dbReference type="CDD" id="cd03784">
    <property type="entry name" value="GT1_Gtf-like"/>
    <property type="match status" value="1"/>
</dbReference>
<keyword evidence="7" id="KW-1185">Reference proteome</keyword>
<proteinExistence type="inferred from homology"/>
<dbReference type="EMBL" id="BAAAVM010000119">
    <property type="protein sequence ID" value="GAA2774872.1"/>
    <property type="molecule type" value="Genomic_DNA"/>
</dbReference>
<accession>A0ABP6HIB5</accession>
<dbReference type="Proteomes" id="UP001500893">
    <property type="component" value="Unassembled WGS sequence"/>
</dbReference>
<comment type="caution">
    <text evidence="6">The sequence shown here is derived from an EMBL/GenBank/DDBJ whole genome shotgun (WGS) entry which is preliminary data.</text>
</comment>
<dbReference type="SUPFAM" id="SSF53756">
    <property type="entry name" value="UDP-Glycosyltransferase/glycogen phosphorylase"/>
    <property type="match status" value="1"/>
</dbReference>
<keyword evidence="3" id="KW-0808">Transferase</keyword>
<evidence type="ECO:0000256" key="1">
    <source>
        <dbReference type="ARBA" id="ARBA00006962"/>
    </source>
</evidence>
<feature type="domain" description="Erythromycin biosynthesis protein CIII-like N-terminal" evidence="5">
    <location>
        <begin position="22"/>
        <end position="233"/>
    </location>
</feature>
<evidence type="ECO:0000259" key="4">
    <source>
        <dbReference type="Pfam" id="PF06722"/>
    </source>
</evidence>
<sequence length="402" mass="43299">MRALFITWAWRSHYYPMVPFAWALRAAGHEVMVASQPSFAGVITEAGLPALPVGEDIDLKNRVIVPGRQRPASLDDSDEGEAGYASAAERGLRDIAWTAAPAESAAAMAVDTYRFAEHWKPDVVVYEPMAYLGPGLARDLGVPAVRLLWATDFAASIVQRNPDMFDQLGGQLGQDVAKSFGDVTLDPSPPSLRISHDDVVRRPMRYVPYNGPAVLPAHLRTPPARPRIAVTWGGSLFDLGWHDGILGPHVVRALAGHDVEIVIATSDAQRHLYTDLPGNVTHIGPVALHLLLPSCDAVIHQGGAGTTMTAMTTATPQLIMPWAPDAAVNARQIEKTGAGRHHSTQGLDAAALRTTVDAFLTDLPDHRKAADLLYAEHLDMPVPGDVARHIEQLLPVDGPARP</sequence>
<dbReference type="RefSeq" id="WP_345058144.1">
    <property type="nucleotide sequence ID" value="NZ_BAAAVM010000119.1"/>
</dbReference>
<evidence type="ECO:0000313" key="7">
    <source>
        <dbReference type="Proteomes" id="UP001500893"/>
    </source>
</evidence>
<reference evidence="7" key="1">
    <citation type="journal article" date="2019" name="Int. J. Syst. Evol. Microbiol.">
        <title>The Global Catalogue of Microorganisms (GCM) 10K type strain sequencing project: providing services to taxonomists for standard genome sequencing and annotation.</title>
        <authorList>
            <consortium name="The Broad Institute Genomics Platform"/>
            <consortium name="The Broad Institute Genome Sequencing Center for Infectious Disease"/>
            <person name="Wu L."/>
            <person name="Ma J."/>
        </authorList>
    </citation>
    <scope>NUCLEOTIDE SEQUENCE [LARGE SCALE GENOMIC DNA]</scope>
    <source>
        <strain evidence="7">JCM 11574</strain>
    </source>
</reference>
<gene>
    <name evidence="6" type="ORF">GCM10010521_61620</name>
</gene>